<name>A0AAD9I3R6_9PEZI</name>
<accession>A0AAD9I3R6</accession>
<proteinExistence type="predicted"/>
<feature type="chain" id="PRO_5042168987" evidence="1">
    <location>
        <begin position="24"/>
        <end position="207"/>
    </location>
</feature>
<feature type="signal peptide" evidence="1">
    <location>
        <begin position="1"/>
        <end position="23"/>
    </location>
</feature>
<dbReference type="AlphaFoldDB" id="A0AAD9I3R6"/>
<gene>
    <name evidence="2" type="ORF">P8C59_004482</name>
</gene>
<evidence type="ECO:0000313" key="2">
    <source>
        <dbReference type="EMBL" id="KAK2069942.1"/>
    </source>
</evidence>
<evidence type="ECO:0000256" key="1">
    <source>
        <dbReference type="SAM" id="SignalP"/>
    </source>
</evidence>
<sequence>MRLKSTLRSSALTAAALLVLATASPVFYPCCEEHPPPTAFMTVDECKSHLDTRYKDRVLFWSGVLHAAEAMLKDQDGFPYLDHHKLMRHIFLPADFFQEYMARFRSGLETAANVKFWDACSQAVAEVAEGTIYVVLPDGRGLDWGTRAHGHWARLEFPVLCAKHTVTRMYRLSADDPLYKEDLTDKVMRLRNAGRCPPLGGFERYPD</sequence>
<organism evidence="2 3">
    <name type="scientific">Phyllachora maydis</name>
    <dbReference type="NCBI Taxonomy" id="1825666"/>
    <lineage>
        <taxon>Eukaryota</taxon>
        <taxon>Fungi</taxon>
        <taxon>Dikarya</taxon>
        <taxon>Ascomycota</taxon>
        <taxon>Pezizomycotina</taxon>
        <taxon>Sordariomycetes</taxon>
        <taxon>Sordariomycetidae</taxon>
        <taxon>Phyllachorales</taxon>
        <taxon>Phyllachoraceae</taxon>
        <taxon>Phyllachora</taxon>
    </lineage>
</organism>
<dbReference type="Proteomes" id="UP001217918">
    <property type="component" value="Unassembled WGS sequence"/>
</dbReference>
<reference evidence="2" key="1">
    <citation type="journal article" date="2023" name="Mol. Plant Microbe Interact.">
        <title>Elucidating the Obligate Nature and Biological Capacity of an Invasive Fungal Corn Pathogen.</title>
        <authorList>
            <person name="MacCready J.S."/>
            <person name="Roggenkamp E.M."/>
            <person name="Gdanetz K."/>
            <person name="Chilvers M.I."/>
        </authorList>
    </citation>
    <scope>NUCLEOTIDE SEQUENCE</scope>
    <source>
        <strain evidence="2">PM02</strain>
    </source>
</reference>
<comment type="caution">
    <text evidence="2">The sequence shown here is derived from an EMBL/GenBank/DDBJ whole genome shotgun (WGS) entry which is preliminary data.</text>
</comment>
<keyword evidence="1" id="KW-0732">Signal</keyword>
<dbReference type="SUPFAM" id="SSF52309">
    <property type="entry name" value="N-(deoxy)ribosyltransferase-like"/>
    <property type="match status" value="1"/>
</dbReference>
<keyword evidence="3" id="KW-1185">Reference proteome</keyword>
<protein>
    <submittedName>
        <fullName evidence="2">Uncharacterized protein</fullName>
    </submittedName>
</protein>
<dbReference type="EMBL" id="JAQQPM010000003">
    <property type="protein sequence ID" value="KAK2069942.1"/>
    <property type="molecule type" value="Genomic_DNA"/>
</dbReference>
<evidence type="ECO:0000313" key="3">
    <source>
        <dbReference type="Proteomes" id="UP001217918"/>
    </source>
</evidence>